<organism evidence="4 5">
    <name type="scientific">Diatraea saccharalis</name>
    <name type="common">sugarcane borer</name>
    <dbReference type="NCBI Taxonomy" id="40085"/>
    <lineage>
        <taxon>Eukaryota</taxon>
        <taxon>Metazoa</taxon>
        <taxon>Ecdysozoa</taxon>
        <taxon>Arthropoda</taxon>
        <taxon>Hexapoda</taxon>
        <taxon>Insecta</taxon>
        <taxon>Pterygota</taxon>
        <taxon>Neoptera</taxon>
        <taxon>Endopterygota</taxon>
        <taxon>Lepidoptera</taxon>
        <taxon>Glossata</taxon>
        <taxon>Ditrysia</taxon>
        <taxon>Pyraloidea</taxon>
        <taxon>Crambidae</taxon>
        <taxon>Crambinae</taxon>
        <taxon>Diatraea</taxon>
    </lineage>
</organism>
<sequence>MSRISVNIKTMVSKETSTVPEKQEETKDSEESLLNVALRLSSNGLRLGSLLRTWTEVSRINYMSSQPLDVITSSAHVEGDNIRRRTIGIPMNVYSIHSFVPKELRNKSEEDLFAEQFPVNVTPLMNEDQLWGCFYIVPEIYADMYSPTIRIRKIEDVPELTGGILSRDMVTACLSYLKRTPILGDFVYIKLDLSSKHLINIDVLQHYKYIVYLDISSNLLTELSVLKYLLYLQYLSVAFNRLNTVLEYDTPQWFLTEVHYKFNSVKKIRDISMFWSITILDLSHNNIKNISGLGNLRYLRRLDLSFNHIQRLENLNHLRLLWLDVSYNNISSFEISATTGLWTLLYLEYLNLNENNLTSMKIFSGCTRLRELHARNNRLSMLLELAVYMRQMRRLIVIDLRANPVCSIPGYKEVVINTFPLLLSLDAQELDPIEQERLDRGSKVKCRSMGARGCFGYVATD</sequence>
<dbReference type="InterPro" id="IPR032675">
    <property type="entry name" value="LRR_dom_sf"/>
</dbReference>
<dbReference type="InterPro" id="IPR050836">
    <property type="entry name" value="SDS22/Internalin_LRR"/>
</dbReference>
<feature type="compositionally biased region" description="Basic and acidic residues" evidence="3">
    <location>
        <begin position="21"/>
        <end position="30"/>
    </location>
</feature>
<dbReference type="AlphaFoldDB" id="A0A9N9R397"/>
<gene>
    <name evidence="4" type="ORF">DIATSA_LOCUS6511</name>
</gene>
<dbReference type="Gene3D" id="3.80.10.10">
    <property type="entry name" value="Ribonuclease Inhibitor"/>
    <property type="match status" value="3"/>
</dbReference>
<name>A0A9N9R397_9NEOP</name>
<feature type="region of interest" description="Disordered" evidence="3">
    <location>
        <begin position="1"/>
        <end position="30"/>
    </location>
</feature>
<dbReference type="OrthoDB" id="6334211at2759"/>
<evidence type="ECO:0000256" key="1">
    <source>
        <dbReference type="ARBA" id="ARBA00022614"/>
    </source>
</evidence>
<dbReference type="SMART" id="SM00365">
    <property type="entry name" value="LRR_SD22"/>
    <property type="match status" value="3"/>
</dbReference>
<evidence type="ECO:0000313" key="4">
    <source>
        <dbReference type="EMBL" id="CAG9788721.1"/>
    </source>
</evidence>
<dbReference type="InterPro" id="IPR001611">
    <property type="entry name" value="Leu-rich_rpt"/>
</dbReference>
<dbReference type="EMBL" id="OU893333">
    <property type="protein sequence ID" value="CAG9788721.1"/>
    <property type="molecule type" value="Genomic_DNA"/>
</dbReference>
<keyword evidence="1" id="KW-0433">Leucine-rich repeat</keyword>
<protein>
    <submittedName>
        <fullName evidence="4">Uncharacterized protein</fullName>
    </submittedName>
</protein>
<evidence type="ECO:0000313" key="5">
    <source>
        <dbReference type="Proteomes" id="UP001153714"/>
    </source>
</evidence>
<reference evidence="4" key="1">
    <citation type="submission" date="2021-12" db="EMBL/GenBank/DDBJ databases">
        <authorList>
            <person name="King R."/>
        </authorList>
    </citation>
    <scope>NUCLEOTIDE SEQUENCE</scope>
</reference>
<evidence type="ECO:0000256" key="2">
    <source>
        <dbReference type="ARBA" id="ARBA00022737"/>
    </source>
</evidence>
<dbReference type="Pfam" id="PF12799">
    <property type="entry name" value="LRR_4"/>
    <property type="match status" value="1"/>
</dbReference>
<proteinExistence type="predicted"/>
<evidence type="ECO:0000256" key="3">
    <source>
        <dbReference type="SAM" id="MobiDB-lite"/>
    </source>
</evidence>
<accession>A0A9N9R397</accession>
<dbReference type="PANTHER" id="PTHR46652:SF3">
    <property type="entry name" value="LEUCINE-RICH REPEAT-CONTAINING PROTEIN 9"/>
    <property type="match status" value="1"/>
</dbReference>
<keyword evidence="2" id="KW-0677">Repeat</keyword>
<feature type="compositionally biased region" description="Polar residues" evidence="3">
    <location>
        <begin position="1"/>
        <end position="20"/>
    </location>
</feature>
<reference evidence="4" key="2">
    <citation type="submission" date="2022-10" db="EMBL/GenBank/DDBJ databases">
        <authorList>
            <consortium name="ENA_rothamsted_submissions"/>
            <consortium name="culmorum"/>
            <person name="King R."/>
        </authorList>
    </citation>
    <scope>NUCLEOTIDE SEQUENCE</scope>
</reference>
<dbReference type="Proteomes" id="UP001153714">
    <property type="component" value="Chromosome 2"/>
</dbReference>
<dbReference type="PROSITE" id="PS51450">
    <property type="entry name" value="LRR"/>
    <property type="match status" value="3"/>
</dbReference>
<dbReference type="PANTHER" id="PTHR46652">
    <property type="entry name" value="LEUCINE-RICH REPEAT AND IQ DOMAIN-CONTAINING PROTEIN 1-RELATED"/>
    <property type="match status" value="1"/>
</dbReference>
<dbReference type="InterPro" id="IPR025875">
    <property type="entry name" value="Leu-rich_rpt_4"/>
</dbReference>
<dbReference type="SUPFAM" id="SSF52058">
    <property type="entry name" value="L domain-like"/>
    <property type="match status" value="1"/>
</dbReference>
<keyword evidence="5" id="KW-1185">Reference proteome</keyword>